<evidence type="ECO:0000259" key="6">
    <source>
        <dbReference type="Pfam" id="PF04355"/>
    </source>
</evidence>
<dbReference type="PANTHER" id="PTHR37482">
    <property type="entry name" value="OUTER MEMBRANE PROTEIN ASSEMBLY FACTOR BAME"/>
    <property type="match status" value="1"/>
</dbReference>
<name>A0ABN7HEK4_9BURK</name>
<dbReference type="EMBL" id="CAJHCQ010000001">
    <property type="protein sequence ID" value="CAD6511992.1"/>
    <property type="molecule type" value="Genomic_DNA"/>
</dbReference>
<comment type="caution">
    <text evidence="7">The sequence shown here is derived from an EMBL/GenBank/DDBJ whole genome shotgun (WGS) entry which is preliminary data.</text>
</comment>
<dbReference type="Proteomes" id="UP000656319">
    <property type="component" value="Unassembled WGS sequence"/>
</dbReference>
<keyword evidence="1 4" id="KW-0732">Signal</keyword>
<reference evidence="7 8" key="1">
    <citation type="submission" date="2020-10" db="EMBL/GenBank/DDBJ databases">
        <authorList>
            <person name="Peeters C."/>
        </authorList>
    </citation>
    <scope>NUCLEOTIDE SEQUENCE [LARGE SCALE GENOMIC DNA]</scope>
    <source>
        <strain evidence="7 8">LMG 27952</strain>
    </source>
</reference>
<dbReference type="HAMAP" id="MF_00925">
    <property type="entry name" value="OM_assembly_BamE"/>
    <property type="match status" value="1"/>
</dbReference>
<comment type="function">
    <text evidence="4">Part of the outer membrane protein assembly complex, which is involved in assembly and insertion of beta-barrel proteins into the outer membrane.</text>
</comment>
<dbReference type="InterPro" id="IPR007450">
    <property type="entry name" value="BamE_dom"/>
</dbReference>
<dbReference type="InterPro" id="IPR026592">
    <property type="entry name" value="BamE"/>
</dbReference>
<proteinExistence type="inferred from homology"/>
<accession>A0ABN7HEK4</accession>
<keyword evidence="3 4" id="KW-0998">Cell outer membrane</keyword>
<organism evidence="7 8">
    <name type="scientific">Paraburkholderia hiiakae</name>
    <dbReference type="NCBI Taxonomy" id="1081782"/>
    <lineage>
        <taxon>Bacteria</taxon>
        <taxon>Pseudomonadati</taxon>
        <taxon>Pseudomonadota</taxon>
        <taxon>Betaproteobacteria</taxon>
        <taxon>Burkholderiales</taxon>
        <taxon>Burkholderiaceae</taxon>
        <taxon>Paraburkholderia</taxon>
    </lineage>
</organism>
<evidence type="ECO:0000256" key="5">
    <source>
        <dbReference type="SAM" id="MobiDB-lite"/>
    </source>
</evidence>
<evidence type="ECO:0000256" key="4">
    <source>
        <dbReference type="HAMAP-Rule" id="MF_00925"/>
    </source>
</evidence>
<comment type="similarity">
    <text evidence="4">Belongs to the BamE family.</text>
</comment>
<dbReference type="PANTHER" id="PTHR37482:SF1">
    <property type="entry name" value="OUTER MEMBRANE PROTEIN ASSEMBLY FACTOR BAME"/>
    <property type="match status" value="1"/>
</dbReference>
<dbReference type="Pfam" id="PF04355">
    <property type="entry name" value="BamE"/>
    <property type="match status" value="1"/>
</dbReference>
<dbReference type="Gene3D" id="3.30.1450.10">
    <property type="match status" value="1"/>
</dbReference>
<evidence type="ECO:0000256" key="3">
    <source>
        <dbReference type="ARBA" id="ARBA00023237"/>
    </source>
</evidence>
<evidence type="ECO:0000313" key="7">
    <source>
        <dbReference type="EMBL" id="CAD6511992.1"/>
    </source>
</evidence>
<dbReference type="InterPro" id="IPR037873">
    <property type="entry name" value="BamE-like"/>
</dbReference>
<comment type="subunit">
    <text evidence="4">Part of the Bam complex.</text>
</comment>
<feature type="region of interest" description="Disordered" evidence="5">
    <location>
        <begin position="189"/>
        <end position="349"/>
    </location>
</feature>
<feature type="compositionally biased region" description="Polar residues" evidence="5">
    <location>
        <begin position="271"/>
        <end position="306"/>
    </location>
</feature>
<feature type="compositionally biased region" description="Low complexity" evidence="5">
    <location>
        <begin position="191"/>
        <end position="208"/>
    </location>
</feature>
<protein>
    <recommendedName>
        <fullName evidence="4">Outer membrane protein assembly factor BamE</fullName>
    </recommendedName>
</protein>
<evidence type="ECO:0000256" key="2">
    <source>
        <dbReference type="ARBA" id="ARBA00023136"/>
    </source>
</evidence>
<feature type="compositionally biased region" description="Low complexity" evidence="5">
    <location>
        <begin position="236"/>
        <end position="258"/>
    </location>
</feature>
<feature type="domain" description="Outer membrane protein assembly factor BamE" evidence="6">
    <location>
        <begin position="95"/>
        <end position="165"/>
    </location>
</feature>
<evidence type="ECO:0000313" key="8">
    <source>
        <dbReference type="Proteomes" id="UP000656319"/>
    </source>
</evidence>
<keyword evidence="8" id="KW-1185">Reference proteome</keyword>
<comment type="subcellular location">
    <subcellularLocation>
        <location evidence="4">Cell outer membrane</location>
    </subcellularLocation>
</comment>
<sequence length="349" mass="35970">MLGCYVNAFLPFRAFSPELRTIFYRIRAASRKARTVREMIPEFTTIGRRMHGGRLACTLLAAAALAALAGCSTYNSVTQSVAQSITPYRITIVQGNFVSAEAAAQMKVGMSRAEVKQLLGTPLLTDMFHANRWDYIFYFKRGSTAVVQQRDFVVVFEGDRVASWSGGEDLPSNLELLAEIDGDRSGRKKAVAAAPASGASAPVAAAGAPDQGSSATGPTVGDTARSPSSELGTATNALPQDANAQAAAAANRATEAVQTPTGLTPSVRAGNPQSSALPQNVGTMPSQVQLHRQPQPQIQGVPQSNPVGPAVGAQGTGDTNAAPSGPARDSSLAAPPTVPASGAAAAPSN</sequence>
<evidence type="ECO:0000256" key="1">
    <source>
        <dbReference type="ARBA" id="ARBA00022729"/>
    </source>
</evidence>
<gene>
    <name evidence="4 7" type="primary">bamE</name>
    <name evidence="7" type="ORF">LMG27952_00549</name>
</gene>
<feature type="compositionally biased region" description="Polar residues" evidence="5">
    <location>
        <begin position="225"/>
        <end position="235"/>
    </location>
</feature>
<keyword evidence="2 4" id="KW-0472">Membrane</keyword>